<dbReference type="EMBL" id="GGEC01006667">
    <property type="protein sequence ID" value="MBW87150.1"/>
    <property type="molecule type" value="Transcribed_RNA"/>
</dbReference>
<name>A0A2P2J132_RHIMU</name>
<organism evidence="1">
    <name type="scientific">Rhizophora mucronata</name>
    <name type="common">Asiatic mangrove</name>
    <dbReference type="NCBI Taxonomy" id="61149"/>
    <lineage>
        <taxon>Eukaryota</taxon>
        <taxon>Viridiplantae</taxon>
        <taxon>Streptophyta</taxon>
        <taxon>Embryophyta</taxon>
        <taxon>Tracheophyta</taxon>
        <taxon>Spermatophyta</taxon>
        <taxon>Magnoliopsida</taxon>
        <taxon>eudicotyledons</taxon>
        <taxon>Gunneridae</taxon>
        <taxon>Pentapetalae</taxon>
        <taxon>rosids</taxon>
        <taxon>fabids</taxon>
        <taxon>Malpighiales</taxon>
        <taxon>Rhizophoraceae</taxon>
        <taxon>Rhizophora</taxon>
    </lineage>
</organism>
<protein>
    <submittedName>
        <fullName evidence="1">Uncharacterized protein</fullName>
    </submittedName>
</protein>
<dbReference type="AlphaFoldDB" id="A0A2P2J132"/>
<reference evidence="1" key="1">
    <citation type="submission" date="2018-02" db="EMBL/GenBank/DDBJ databases">
        <title>Rhizophora mucronata_Transcriptome.</title>
        <authorList>
            <person name="Meera S.P."/>
            <person name="Sreeshan A."/>
            <person name="Augustine A."/>
        </authorList>
    </citation>
    <scope>NUCLEOTIDE SEQUENCE</scope>
    <source>
        <tissue evidence="1">Leaf</tissue>
    </source>
</reference>
<evidence type="ECO:0000313" key="1">
    <source>
        <dbReference type="EMBL" id="MBW87150.1"/>
    </source>
</evidence>
<sequence>MVFIRISCMLFLAVENFEIYPWIPWLQVKPLLLMSVS</sequence>
<accession>A0A2P2J132</accession>
<proteinExistence type="predicted"/>